<dbReference type="InterPro" id="IPR011009">
    <property type="entry name" value="Kinase-like_dom_sf"/>
</dbReference>
<evidence type="ECO:0000313" key="8">
    <source>
        <dbReference type="Proteomes" id="UP000256964"/>
    </source>
</evidence>
<dbReference type="PROSITE" id="PS50011">
    <property type="entry name" value="PROTEIN_KINASE_DOM"/>
    <property type="match status" value="1"/>
</dbReference>
<dbReference type="InterPro" id="IPR000719">
    <property type="entry name" value="Prot_kinase_dom"/>
</dbReference>
<evidence type="ECO:0000256" key="3">
    <source>
        <dbReference type="ARBA" id="ARBA00022741"/>
    </source>
</evidence>
<feature type="domain" description="Protein kinase" evidence="6">
    <location>
        <begin position="135"/>
        <end position="419"/>
    </location>
</feature>
<dbReference type="OrthoDB" id="2750689at2759"/>
<dbReference type="Gene3D" id="1.10.510.10">
    <property type="entry name" value="Transferase(Phosphotransferase) domain 1"/>
    <property type="match status" value="1"/>
</dbReference>
<evidence type="ECO:0000256" key="1">
    <source>
        <dbReference type="ARBA" id="ARBA00022527"/>
    </source>
</evidence>
<keyword evidence="5" id="KW-0067">ATP-binding</keyword>
<evidence type="ECO:0000259" key="6">
    <source>
        <dbReference type="PROSITE" id="PS50011"/>
    </source>
</evidence>
<dbReference type="InterPro" id="IPR008271">
    <property type="entry name" value="Ser/Thr_kinase_AS"/>
</dbReference>
<evidence type="ECO:0000256" key="5">
    <source>
        <dbReference type="ARBA" id="ARBA00022840"/>
    </source>
</evidence>
<keyword evidence="8" id="KW-1185">Reference proteome</keyword>
<organism evidence="7 8">
    <name type="scientific">Lentinus brumalis</name>
    <dbReference type="NCBI Taxonomy" id="2498619"/>
    <lineage>
        <taxon>Eukaryota</taxon>
        <taxon>Fungi</taxon>
        <taxon>Dikarya</taxon>
        <taxon>Basidiomycota</taxon>
        <taxon>Agaricomycotina</taxon>
        <taxon>Agaricomycetes</taxon>
        <taxon>Polyporales</taxon>
        <taxon>Polyporaceae</taxon>
        <taxon>Lentinus</taxon>
    </lineage>
</organism>
<keyword evidence="1" id="KW-0723">Serine/threonine-protein kinase</keyword>
<keyword evidence="3" id="KW-0547">Nucleotide-binding</keyword>
<keyword evidence="2" id="KW-0808">Transferase</keyword>
<dbReference type="AlphaFoldDB" id="A0A371DA42"/>
<dbReference type="GO" id="GO:0005524">
    <property type="term" value="F:ATP binding"/>
    <property type="evidence" value="ECO:0007669"/>
    <property type="project" value="UniProtKB-KW"/>
</dbReference>
<dbReference type="Proteomes" id="UP000256964">
    <property type="component" value="Unassembled WGS sequence"/>
</dbReference>
<gene>
    <name evidence="7" type="ORF">OH76DRAFT_1418418</name>
</gene>
<keyword evidence="4" id="KW-0418">Kinase</keyword>
<dbReference type="EMBL" id="KZ857405">
    <property type="protein sequence ID" value="RDX49397.1"/>
    <property type="molecule type" value="Genomic_DNA"/>
</dbReference>
<name>A0A371DA42_9APHY</name>
<dbReference type="SMART" id="SM00220">
    <property type="entry name" value="S_TKc"/>
    <property type="match status" value="1"/>
</dbReference>
<dbReference type="PROSITE" id="PS00108">
    <property type="entry name" value="PROTEIN_KINASE_ST"/>
    <property type="match status" value="1"/>
</dbReference>
<protein>
    <submittedName>
        <fullName evidence="7">Kinase-like protein</fullName>
    </submittedName>
</protein>
<evidence type="ECO:0000256" key="2">
    <source>
        <dbReference type="ARBA" id="ARBA00022679"/>
    </source>
</evidence>
<dbReference type="Pfam" id="PF00069">
    <property type="entry name" value="Pkinase"/>
    <property type="match status" value="1"/>
</dbReference>
<evidence type="ECO:0000256" key="4">
    <source>
        <dbReference type="ARBA" id="ARBA00022777"/>
    </source>
</evidence>
<proteinExistence type="predicted"/>
<dbReference type="GO" id="GO:0004674">
    <property type="term" value="F:protein serine/threonine kinase activity"/>
    <property type="evidence" value="ECO:0007669"/>
    <property type="project" value="UniProtKB-KW"/>
</dbReference>
<accession>A0A371DA42</accession>
<evidence type="ECO:0000313" key="7">
    <source>
        <dbReference type="EMBL" id="RDX49397.1"/>
    </source>
</evidence>
<dbReference type="STRING" id="139420.A0A371DA42"/>
<reference evidence="7 8" key="1">
    <citation type="journal article" date="2018" name="Biotechnol. Biofuels">
        <title>Integrative visual omics of the white-rot fungus Polyporus brumalis exposes the biotechnological potential of its oxidative enzymes for delignifying raw plant biomass.</title>
        <authorList>
            <person name="Miyauchi S."/>
            <person name="Rancon A."/>
            <person name="Drula E."/>
            <person name="Hage H."/>
            <person name="Chaduli D."/>
            <person name="Favel A."/>
            <person name="Grisel S."/>
            <person name="Henrissat B."/>
            <person name="Herpoel-Gimbert I."/>
            <person name="Ruiz-Duenas F.J."/>
            <person name="Chevret D."/>
            <person name="Hainaut M."/>
            <person name="Lin J."/>
            <person name="Wang M."/>
            <person name="Pangilinan J."/>
            <person name="Lipzen A."/>
            <person name="Lesage-Meessen L."/>
            <person name="Navarro D."/>
            <person name="Riley R."/>
            <person name="Grigoriev I.V."/>
            <person name="Zhou S."/>
            <person name="Raouche S."/>
            <person name="Rosso M.N."/>
        </authorList>
    </citation>
    <scope>NUCLEOTIDE SEQUENCE [LARGE SCALE GENOMIC DNA]</scope>
    <source>
        <strain evidence="7 8">BRFM 1820</strain>
    </source>
</reference>
<dbReference type="SUPFAM" id="SSF56112">
    <property type="entry name" value="Protein kinase-like (PK-like)"/>
    <property type="match status" value="1"/>
</dbReference>
<dbReference type="PANTHER" id="PTHR24351">
    <property type="entry name" value="RIBOSOMAL PROTEIN S6 KINASE"/>
    <property type="match status" value="1"/>
</dbReference>
<sequence>MPFTTTFFTFTEKLSLKRSIKVALTLEDVLSMPEPVHVQMRLNKKGELVPHKVEHVTLGDVKASPTPSSVTTLVGSPIFKALSFMPGAKEVQVLPKHEVAEVKTAVVSHPAQLIGAFHGATSGTNVKHEHIASRIRVVRALCSGNFGQVFLVQDTNTRRTHALKVVSKGRLDVEQHALIFEEQNILQRLAGNPEFLTLRASFEDRSNFYLLTEYYAGGDLFDQIVQKGRIPEPEAKPMVAQLVLAFEKLHKKRIIHRDIKPENIFFDDAGRPVVGDYGLCRQFGRSPEEQQWKQQEQWAYGEAEDEAAHGVGADEARVLVGTPKYLAPEAWKGETYSYGVDVWAFGITLYYMLVGKLPFGLSQVNGEDSDAVAKAVLTQELVIDDGVLSSDAEDFLHTILVKDPLRRPTWEQLKEHPWFDGLDWSALSVQSQGDDTPSGDFIPVRTVASLVI</sequence>